<accession>A0AAN7TGR0</accession>
<organism evidence="1 2">
    <name type="scientific">Meristemomyces frigidus</name>
    <dbReference type="NCBI Taxonomy" id="1508187"/>
    <lineage>
        <taxon>Eukaryota</taxon>
        <taxon>Fungi</taxon>
        <taxon>Dikarya</taxon>
        <taxon>Ascomycota</taxon>
        <taxon>Pezizomycotina</taxon>
        <taxon>Dothideomycetes</taxon>
        <taxon>Dothideomycetidae</taxon>
        <taxon>Mycosphaerellales</taxon>
        <taxon>Teratosphaeriaceae</taxon>
        <taxon>Meristemomyces</taxon>
    </lineage>
</organism>
<proteinExistence type="predicted"/>
<comment type="caution">
    <text evidence="1">The sequence shown here is derived from an EMBL/GenBank/DDBJ whole genome shotgun (WGS) entry which is preliminary data.</text>
</comment>
<reference evidence="1" key="1">
    <citation type="submission" date="2023-08" db="EMBL/GenBank/DDBJ databases">
        <title>Black Yeasts Isolated from many extreme environments.</title>
        <authorList>
            <person name="Coleine C."/>
            <person name="Stajich J.E."/>
            <person name="Selbmann L."/>
        </authorList>
    </citation>
    <scope>NUCLEOTIDE SEQUENCE</scope>
    <source>
        <strain evidence="1">CCFEE 5401</strain>
    </source>
</reference>
<evidence type="ECO:0000313" key="1">
    <source>
        <dbReference type="EMBL" id="KAK5110716.1"/>
    </source>
</evidence>
<gene>
    <name evidence="1" type="ORF">LTR62_005593</name>
</gene>
<evidence type="ECO:0000313" key="2">
    <source>
        <dbReference type="Proteomes" id="UP001310890"/>
    </source>
</evidence>
<dbReference type="EMBL" id="JAVRRL010000046">
    <property type="protein sequence ID" value="KAK5110716.1"/>
    <property type="molecule type" value="Genomic_DNA"/>
</dbReference>
<sequence>MATNDQDPANGMLLSLPAELRIKIYAYVQARDRPISCSKIESRRAAFRNIRALRLTCKASNEDIGKAERAMFLQQNTFHFYDCRKLGSFARSSQRATEAARSAGYGRKTDEEPTTLELLRSILISHTCMLQTQPLGQSRVVMDSNSLKTVSCEGCDCIIPNLEYLTLGTCLLAGIPGSAPKIPWLSNPVATRDARYKDAMQQVFAALPPLPEGLVLEVQDRMPDAYCERGNEPNPSIYCCISLVYRYLGNARWRHLKTVEMGLQKQARGPESIWGAYELPWKFCNSHEVD</sequence>
<protein>
    <submittedName>
        <fullName evidence="1">Uncharacterized protein</fullName>
    </submittedName>
</protein>
<name>A0AAN7TGR0_9PEZI</name>
<dbReference type="Proteomes" id="UP001310890">
    <property type="component" value="Unassembled WGS sequence"/>
</dbReference>
<dbReference type="AlphaFoldDB" id="A0AAN7TGR0"/>